<dbReference type="InterPro" id="IPR051035">
    <property type="entry name" value="Mito_inheritance_9"/>
</dbReference>
<dbReference type="PANTHER" id="PTHR36091:SF2">
    <property type="entry name" value="AMINOGLYCOSIDE PHOSPHOTRANSFERASE DOMAIN-CONTAINING PROTEIN"/>
    <property type="match status" value="1"/>
</dbReference>
<sequence>MFSDHGLSRPGQGMRMTAHPQTKVRLAAQHFAVMAAAQPRQEHDIFDCTWGRWLYNEKKRLSERYLPFNVPALLEDAAKSVDQQKTDIKSLRKLAEGGFNRVFEVTMRNGFQVIARLLYPSNQPKMPGTASEVWQLWNCNSVGSEYIVMQKVPGRCLGDIWYELSDKERVRLLGDVVNQEAKLFKIAFPAHGSIYSTVDLPKYIARTGMETEAGKFCVGPDVSLRYWFGTRSQLDTRRGRGERLTALAHYKSPPSQLIEYSPLPSPQYMTIFSREPSTRQRNSTMLFWASR</sequence>
<dbReference type="EMBL" id="ML992711">
    <property type="protein sequence ID" value="KAF2206810.1"/>
    <property type="molecule type" value="Genomic_DNA"/>
</dbReference>
<dbReference type="InterPro" id="IPR011009">
    <property type="entry name" value="Kinase-like_dom_sf"/>
</dbReference>
<evidence type="ECO:0000313" key="2">
    <source>
        <dbReference type="Proteomes" id="UP000799539"/>
    </source>
</evidence>
<protein>
    <recommendedName>
        <fullName evidence="3">Aminoglycoside phosphotransferase domain-containing protein</fullName>
    </recommendedName>
</protein>
<dbReference type="PANTHER" id="PTHR36091">
    <property type="entry name" value="ALTERED INHERITANCE OF MITOCHONDRIA PROTEIN 9, MITOCHONDRIAL"/>
    <property type="match status" value="1"/>
</dbReference>
<dbReference type="AlphaFoldDB" id="A0A6A6F0P4"/>
<keyword evidence="2" id="KW-1185">Reference proteome</keyword>
<dbReference type="SUPFAM" id="SSF56112">
    <property type="entry name" value="Protein kinase-like (PK-like)"/>
    <property type="match status" value="1"/>
</dbReference>
<reference evidence="1" key="1">
    <citation type="journal article" date="2020" name="Stud. Mycol.">
        <title>101 Dothideomycetes genomes: a test case for predicting lifestyles and emergence of pathogens.</title>
        <authorList>
            <person name="Haridas S."/>
            <person name="Albert R."/>
            <person name="Binder M."/>
            <person name="Bloem J."/>
            <person name="Labutti K."/>
            <person name="Salamov A."/>
            <person name="Andreopoulos B."/>
            <person name="Baker S."/>
            <person name="Barry K."/>
            <person name="Bills G."/>
            <person name="Bluhm B."/>
            <person name="Cannon C."/>
            <person name="Castanera R."/>
            <person name="Culley D."/>
            <person name="Daum C."/>
            <person name="Ezra D."/>
            <person name="Gonzalez J."/>
            <person name="Henrissat B."/>
            <person name="Kuo A."/>
            <person name="Liang C."/>
            <person name="Lipzen A."/>
            <person name="Lutzoni F."/>
            <person name="Magnuson J."/>
            <person name="Mondo S."/>
            <person name="Nolan M."/>
            <person name="Ohm R."/>
            <person name="Pangilinan J."/>
            <person name="Park H.-J."/>
            <person name="Ramirez L."/>
            <person name="Alfaro M."/>
            <person name="Sun H."/>
            <person name="Tritt A."/>
            <person name="Yoshinaga Y."/>
            <person name="Zwiers L.-H."/>
            <person name="Turgeon B."/>
            <person name="Goodwin S."/>
            <person name="Spatafora J."/>
            <person name="Crous P."/>
            <person name="Grigoriev I."/>
        </authorList>
    </citation>
    <scope>NUCLEOTIDE SEQUENCE</scope>
    <source>
        <strain evidence="1">SCOH1-5</strain>
    </source>
</reference>
<organism evidence="1 2">
    <name type="scientific">Cercospora zeae-maydis SCOH1-5</name>
    <dbReference type="NCBI Taxonomy" id="717836"/>
    <lineage>
        <taxon>Eukaryota</taxon>
        <taxon>Fungi</taxon>
        <taxon>Dikarya</taxon>
        <taxon>Ascomycota</taxon>
        <taxon>Pezizomycotina</taxon>
        <taxon>Dothideomycetes</taxon>
        <taxon>Dothideomycetidae</taxon>
        <taxon>Mycosphaerellales</taxon>
        <taxon>Mycosphaerellaceae</taxon>
        <taxon>Cercospora</taxon>
    </lineage>
</organism>
<dbReference type="GO" id="GO:0005739">
    <property type="term" value="C:mitochondrion"/>
    <property type="evidence" value="ECO:0007669"/>
    <property type="project" value="TreeGrafter"/>
</dbReference>
<evidence type="ECO:0000313" key="1">
    <source>
        <dbReference type="EMBL" id="KAF2206810.1"/>
    </source>
</evidence>
<evidence type="ECO:0008006" key="3">
    <source>
        <dbReference type="Google" id="ProtNLM"/>
    </source>
</evidence>
<dbReference type="OrthoDB" id="10003767at2759"/>
<proteinExistence type="predicted"/>
<accession>A0A6A6F0P4</accession>
<dbReference type="Proteomes" id="UP000799539">
    <property type="component" value="Unassembled WGS sequence"/>
</dbReference>
<gene>
    <name evidence="1" type="ORF">CERZMDRAFT_102979</name>
</gene>
<name>A0A6A6F0P4_9PEZI</name>